<dbReference type="GO" id="GO:0004842">
    <property type="term" value="F:ubiquitin-protein transferase activity"/>
    <property type="evidence" value="ECO:0007669"/>
    <property type="project" value="InterPro"/>
</dbReference>
<dbReference type="EMBL" id="UYJE01000313">
    <property type="protein sequence ID" value="VDH92228.1"/>
    <property type="molecule type" value="Genomic_DNA"/>
</dbReference>
<dbReference type="InterPro" id="IPR031248">
    <property type="entry name" value="RNF213"/>
</dbReference>
<accession>A0A8B6BKH4</accession>
<evidence type="ECO:0000313" key="2">
    <source>
        <dbReference type="EMBL" id="VDH92228.1"/>
    </source>
</evidence>
<comment type="caution">
    <text evidence="2">The sequence shown here is derived from an EMBL/GenBank/DDBJ whole genome shotgun (WGS) entry which is preliminary data.</text>
</comment>
<proteinExistence type="predicted"/>
<dbReference type="Proteomes" id="UP000596742">
    <property type="component" value="Unassembled WGS sequence"/>
</dbReference>
<reference evidence="2" key="1">
    <citation type="submission" date="2018-11" db="EMBL/GenBank/DDBJ databases">
        <authorList>
            <person name="Alioto T."/>
            <person name="Alioto T."/>
        </authorList>
    </citation>
    <scope>NUCLEOTIDE SEQUENCE</scope>
</reference>
<dbReference type="PANTHER" id="PTHR22605:SF16">
    <property type="entry name" value="E3 UBIQUITIN-PROTEIN LIGASE RNF213"/>
    <property type="match status" value="1"/>
</dbReference>
<dbReference type="PANTHER" id="PTHR22605">
    <property type="entry name" value="RZ-TYPE DOMAIN-CONTAINING PROTEIN"/>
    <property type="match status" value="1"/>
</dbReference>
<dbReference type="AlphaFoldDB" id="A0A8B6BKH4"/>
<organism evidence="2 3">
    <name type="scientific">Mytilus galloprovincialis</name>
    <name type="common">Mediterranean mussel</name>
    <dbReference type="NCBI Taxonomy" id="29158"/>
    <lineage>
        <taxon>Eukaryota</taxon>
        <taxon>Metazoa</taxon>
        <taxon>Spiralia</taxon>
        <taxon>Lophotrochozoa</taxon>
        <taxon>Mollusca</taxon>
        <taxon>Bivalvia</taxon>
        <taxon>Autobranchia</taxon>
        <taxon>Pteriomorphia</taxon>
        <taxon>Mytilida</taxon>
        <taxon>Mytiloidea</taxon>
        <taxon>Mytilidae</taxon>
        <taxon>Mytilinae</taxon>
        <taxon>Mytilus</taxon>
    </lineage>
</organism>
<dbReference type="OrthoDB" id="6153843at2759"/>
<feature type="compositionally biased region" description="Basic and acidic residues" evidence="1">
    <location>
        <begin position="124"/>
        <end position="135"/>
    </location>
</feature>
<evidence type="ECO:0000313" key="3">
    <source>
        <dbReference type="Proteomes" id="UP000596742"/>
    </source>
</evidence>
<feature type="region of interest" description="Disordered" evidence="1">
    <location>
        <begin position="110"/>
        <end position="137"/>
    </location>
</feature>
<name>A0A8B6BKH4_MYTGA</name>
<protein>
    <submittedName>
        <fullName evidence="2">Uncharacterized protein</fullName>
    </submittedName>
</protein>
<dbReference type="GO" id="GO:0016887">
    <property type="term" value="F:ATP hydrolysis activity"/>
    <property type="evidence" value="ECO:0007669"/>
    <property type="project" value="InterPro"/>
</dbReference>
<evidence type="ECO:0000256" key="1">
    <source>
        <dbReference type="SAM" id="MobiDB-lite"/>
    </source>
</evidence>
<keyword evidence="3" id="KW-1185">Reference proteome</keyword>
<gene>
    <name evidence="2" type="ORF">MGAL_10B042390</name>
</gene>
<sequence>MYVQSVGDLLYPVMDKTLETADSKEQEIDTPKDKEQHSRDIVFIDVDRSDPPPLETVDDNVEQESLKGRLWCCRRPEKRTTMPTRILNDQINILYTSDVLLKEKKQHAVDTSSIKGPRKKVVREKKSNEKSKDSAHTNIATDKIQKLKKHFKMDNLIKTCIHAALHFVKDPQSNPSKAIYRLNLLMNWFHNKEDDFTILSGINKHLSVLLQERENATGRSGKNWLTNEAIKPQNINIPGTFRRFAVQCLEAKIIPVLAFIVAFIDTNNNLDILSHEETWKTDIWLQIINDPVLTELKYSVMVTPNKQQKINEVHVEYTGVDRKTFSASMPFSWLIFRLVDDILRKTIDNRQTEECQCDLVMKSASIFQKLPLGKVLNNISNTNRQEILKATIKDFVYMVHPVKSDTECQLICEEMVNGCRDLIQEAFGQLIPSMFGCHMIFILHDVRFTHFSHIVRVWPKCSQKILTHQQNYSNFHLITDEEITLDIMALHLLIEQLNPGEGTFNDVSNGMLWLQKVCEYRPVVEMIFGNFHQDLERKEKNYGPNCRKAIKDIRFYWNRAWIVKMFLQHVCTHTNFRDTKPLWNALSDRACLTIVKSLEKVENFLKDSDLAVLQGFG</sequence>
<feature type="non-terminal residue" evidence="2">
    <location>
        <position position="617"/>
    </location>
</feature>